<dbReference type="AlphaFoldDB" id="A0A382SM01"/>
<dbReference type="Gene3D" id="3.90.1300.10">
    <property type="entry name" value="Amidase signature (AS) domain"/>
    <property type="match status" value="1"/>
</dbReference>
<dbReference type="InterPro" id="IPR023631">
    <property type="entry name" value="Amidase_dom"/>
</dbReference>
<gene>
    <name evidence="2" type="ORF">METZ01_LOCUS363788</name>
</gene>
<feature type="non-terminal residue" evidence="2">
    <location>
        <position position="142"/>
    </location>
</feature>
<evidence type="ECO:0000313" key="2">
    <source>
        <dbReference type="EMBL" id="SVD10934.1"/>
    </source>
</evidence>
<protein>
    <recommendedName>
        <fullName evidence="1">Amidase domain-containing protein</fullName>
    </recommendedName>
</protein>
<reference evidence="2" key="1">
    <citation type="submission" date="2018-05" db="EMBL/GenBank/DDBJ databases">
        <authorList>
            <person name="Lanie J.A."/>
            <person name="Ng W.-L."/>
            <person name="Kazmierczak K.M."/>
            <person name="Andrzejewski T.M."/>
            <person name="Davidsen T.M."/>
            <person name="Wayne K.J."/>
            <person name="Tettelin H."/>
            <person name="Glass J.I."/>
            <person name="Rusch D."/>
            <person name="Podicherti R."/>
            <person name="Tsui H.-C.T."/>
            <person name="Winkler M.E."/>
        </authorList>
    </citation>
    <scope>NUCLEOTIDE SEQUENCE</scope>
</reference>
<dbReference type="SUPFAM" id="SSF75304">
    <property type="entry name" value="Amidase signature (AS) enzymes"/>
    <property type="match status" value="1"/>
</dbReference>
<feature type="non-terminal residue" evidence="2">
    <location>
        <position position="1"/>
    </location>
</feature>
<accession>A0A382SM01</accession>
<proteinExistence type="predicted"/>
<name>A0A382SM01_9ZZZZ</name>
<dbReference type="EMBL" id="UINC01130091">
    <property type="protein sequence ID" value="SVD10934.1"/>
    <property type="molecule type" value="Genomic_DNA"/>
</dbReference>
<dbReference type="InterPro" id="IPR036928">
    <property type="entry name" value="AS_sf"/>
</dbReference>
<evidence type="ECO:0000259" key="1">
    <source>
        <dbReference type="Pfam" id="PF01425"/>
    </source>
</evidence>
<dbReference type="Pfam" id="PF01425">
    <property type="entry name" value="Amidase"/>
    <property type="match status" value="1"/>
</dbReference>
<feature type="domain" description="Amidase" evidence="1">
    <location>
        <begin position="14"/>
        <end position="133"/>
    </location>
</feature>
<sequence>AEENFGRTETVLNELLEPWTLGLGKWFDRLPEGQVEKAVARLKEDSLKTNEIFNTYDMILSPVVQTTAPKNGLMAPDIPYDELLERSVNFITFTPLANVTGDPAMSLPLGLASNGLPIGSHFHSSIGTEQQLLELALQLENA</sequence>
<organism evidence="2">
    <name type="scientific">marine metagenome</name>
    <dbReference type="NCBI Taxonomy" id="408172"/>
    <lineage>
        <taxon>unclassified sequences</taxon>
        <taxon>metagenomes</taxon>
        <taxon>ecological metagenomes</taxon>
    </lineage>
</organism>